<protein>
    <submittedName>
        <fullName evidence="2">Uncharacterized protein</fullName>
    </submittedName>
</protein>
<comment type="caution">
    <text evidence="2">The sequence shown here is derived from an EMBL/GenBank/DDBJ whole genome shotgun (WGS) entry which is preliminary data.</text>
</comment>
<proteinExistence type="predicted"/>
<organism evidence="2 3">
    <name type="scientific">Exocentrus adspersus</name>
    <dbReference type="NCBI Taxonomy" id="1586481"/>
    <lineage>
        <taxon>Eukaryota</taxon>
        <taxon>Metazoa</taxon>
        <taxon>Ecdysozoa</taxon>
        <taxon>Arthropoda</taxon>
        <taxon>Hexapoda</taxon>
        <taxon>Insecta</taxon>
        <taxon>Pterygota</taxon>
        <taxon>Neoptera</taxon>
        <taxon>Endopterygota</taxon>
        <taxon>Coleoptera</taxon>
        <taxon>Polyphaga</taxon>
        <taxon>Cucujiformia</taxon>
        <taxon>Chrysomeloidea</taxon>
        <taxon>Cerambycidae</taxon>
        <taxon>Lamiinae</taxon>
        <taxon>Acanthocinini</taxon>
        <taxon>Exocentrus</taxon>
    </lineage>
</organism>
<accession>A0AAV8W8V6</accession>
<dbReference type="EMBL" id="JANEYG010000005">
    <property type="protein sequence ID" value="KAJ8922974.1"/>
    <property type="molecule type" value="Genomic_DNA"/>
</dbReference>
<evidence type="ECO:0000313" key="2">
    <source>
        <dbReference type="EMBL" id="KAJ8922974.1"/>
    </source>
</evidence>
<feature type="chain" id="PRO_5044012500" evidence="1">
    <location>
        <begin position="21"/>
        <end position="274"/>
    </location>
</feature>
<reference evidence="2 3" key="1">
    <citation type="journal article" date="2023" name="Insect Mol. Biol.">
        <title>Genome sequencing provides insights into the evolution of gene families encoding plant cell wall-degrading enzymes in longhorned beetles.</title>
        <authorList>
            <person name="Shin N.R."/>
            <person name="Okamura Y."/>
            <person name="Kirsch R."/>
            <person name="Pauchet Y."/>
        </authorList>
    </citation>
    <scope>NUCLEOTIDE SEQUENCE [LARGE SCALE GENOMIC DNA]</scope>
    <source>
        <strain evidence="2">EAD_L_NR</strain>
    </source>
</reference>
<name>A0AAV8W8V6_9CUCU</name>
<gene>
    <name evidence="2" type="ORF">NQ315_001520</name>
</gene>
<feature type="signal peptide" evidence="1">
    <location>
        <begin position="1"/>
        <end position="20"/>
    </location>
</feature>
<dbReference type="Proteomes" id="UP001159042">
    <property type="component" value="Unassembled WGS sequence"/>
</dbReference>
<dbReference type="AlphaFoldDB" id="A0AAV8W8V6"/>
<evidence type="ECO:0000313" key="3">
    <source>
        <dbReference type="Proteomes" id="UP001159042"/>
    </source>
</evidence>
<keyword evidence="1" id="KW-0732">Signal</keyword>
<keyword evidence="3" id="KW-1185">Reference proteome</keyword>
<sequence length="274" mass="30322">MSSRSLLLVLLASFVYIGDASDMLKAMLESDQIIQKFLNLVEANQMNVSVVTSTAQLWSNGQVQMLKDNALLMPPNDVILTESKLTQQVGKQWLSDVQSWTAKNKGVATFRVVNVQNGKVQEQVVESSNVEAIPMSPSLETILLPVQTGEQGLLDELDTYEIMYNFQVPTSGGQSKSVAVLAAQMNLTIVDNSEHMPLTEINKMKEILAKVWMMIDDLELGAEVLAEAINDKMPLRKSEWQVMVGPESFYIPSGSKWVRINVSDVSVVIFALAQ</sequence>
<evidence type="ECO:0000256" key="1">
    <source>
        <dbReference type="SAM" id="SignalP"/>
    </source>
</evidence>